<organism evidence="1">
    <name type="scientific">marine metagenome</name>
    <dbReference type="NCBI Taxonomy" id="408172"/>
    <lineage>
        <taxon>unclassified sequences</taxon>
        <taxon>metagenomes</taxon>
        <taxon>ecological metagenomes</taxon>
    </lineage>
</organism>
<name>A0A381Y159_9ZZZZ</name>
<protein>
    <recommendedName>
        <fullName evidence="2">SGNH/GDSL hydrolase family protein</fullName>
    </recommendedName>
</protein>
<sequence length="274" mass="32701">MKKILLASGCSMTDSNYVSETSPEIDCSWPKWPELIAKKLDMECINLARNGAGNEYIYSSLLEKILEKKDQIGLVMVGWTQCQRKDYQKWNIWKEKRFDPDGDVFGWLRKTLRYMISLQLVCENYNIPYKQFQMINLFEGWLNGLYKTDEELFTNRNDPNYEFQYRYPGDRDKDRPKLQKILMDYEPYINAKNFIGWPTHLALGGYDIEQKVIRLPRKKQEKLWNIIITSKEKERELIEKGSEFQHELIISERDQHPNEKGQQKIAEFLYDRLG</sequence>
<accession>A0A381Y159</accession>
<evidence type="ECO:0008006" key="2">
    <source>
        <dbReference type="Google" id="ProtNLM"/>
    </source>
</evidence>
<dbReference type="AlphaFoldDB" id="A0A381Y159"/>
<dbReference type="EMBL" id="UINC01017088">
    <property type="protein sequence ID" value="SVA70620.1"/>
    <property type="molecule type" value="Genomic_DNA"/>
</dbReference>
<proteinExistence type="predicted"/>
<evidence type="ECO:0000313" key="1">
    <source>
        <dbReference type="EMBL" id="SVA70620.1"/>
    </source>
</evidence>
<reference evidence="1" key="1">
    <citation type="submission" date="2018-05" db="EMBL/GenBank/DDBJ databases">
        <authorList>
            <person name="Lanie J.A."/>
            <person name="Ng W.-L."/>
            <person name="Kazmierczak K.M."/>
            <person name="Andrzejewski T.M."/>
            <person name="Davidsen T.M."/>
            <person name="Wayne K.J."/>
            <person name="Tettelin H."/>
            <person name="Glass J.I."/>
            <person name="Rusch D."/>
            <person name="Podicherti R."/>
            <person name="Tsui H.-C.T."/>
            <person name="Winkler M.E."/>
        </authorList>
    </citation>
    <scope>NUCLEOTIDE SEQUENCE</scope>
</reference>
<gene>
    <name evidence="1" type="ORF">METZ01_LOCUS123474</name>
</gene>